<evidence type="ECO:0000313" key="2">
    <source>
        <dbReference type="EMBL" id="EJW97437.1"/>
    </source>
</evidence>
<dbReference type="AlphaFoldDB" id="J9G6L5"/>
<feature type="transmembrane region" description="Helical" evidence="1">
    <location>
        <begin position="34"/>
        <end position="51"/>
    </location>
</feature>
<name>J9G6L5_9ZZZZ</name>
<reference evidence="2" key="1">
    <citation type="journal article" date="2012" name="PLoS ONE">
        <title>Gene sets for utilization of primary and secondary nutrition supplies in the distal gut of endangered iberian lynx.</title>
        <authorList>
            <person name="Alcaide M."/>
            <person name="Messina E."/>
            <person name="Richter M."/>
            <person name="Bargiela R."/>
            <person name="Peplies J."/>
            <person name="Huws S.A."/>
            <person name="Newbold C.J."/>
            <person name="Golyshin P.N."/>
            <person name="Simon M.A."/>
            <person name="Lopez G."/>
            <person name="Yakimov M.M."/>
            <person name="Ferrer M."/>
        </authorList>
    </citation>
    <scope>NUCLEOTIDE SEQUENCE</scope>
</reference>
<evidence type="ECO:0000256" key="1">
    <source>
        <dbReference type="SAM" id="Phobius"/>
    </source>
</evidence>
<keyword evidence="1" id="KW-0472">Membrane</keyword>
<protein>
    <submittedName>
        <fullName evidence="2">Uncharacterized protein</fullName>
    </submittedName>
</protein>
<keyword evidence="1" id="KW-0812">Transmembrane</keyword>
<proteinExistence type="predicted"/>
<organism evidence="2">
    <name type="scientific">gut metagenome</name>
    <dbReference type="NCBI Taxonomy" id="749906"/>
    <lineage>
        <taxon>unclassified sequences</taxon>
        <taxon>metagenomes</taxon>
        <taxon>organismal metagenomes</taxon>
    </lineage>
</organism>
<comment type="caution">
    <text evidence="2">The sequence shown here is derived from an EMBL/GenBank/DDBJ whole genome shotgun (WGS) entry which is preliminary data.</text>
</comment>
<keyword evidence="1" id="KW-1133">Transmembrane helix</keyword>
<sequence length="57" mass="6968">MFFNTPAIRDPLDFLHCDDFFYAKKTEPPKELSHFRFSVFSIFLLLSFYYLKISYFI</sequence>
<dbReference type="EMBL" id="AMCI01004762">
    <property type="protein sequence ID" value="EJW97437.1"/>
    <property type="molecule type" value="Genomic_DNA"/>
</dbReference>
<accession>J9G6L5</accession>
<gene>
    <name evidence="2" type="ORF">EVA_14457</name>
</gene>